<proteinExistence type="predicted"/>
<keyword evidence="3" id="KW-1185">Reference proteome</keyword>
<evidence type="ECO:0000256" key="1">
    <source>
        <dbReference type="SAM" id="Phobius"/>
    </source>
</evidence>
<name>A0A934V9N7_9BACT</name>
<dbReference type="Pfam" id="PF17319">
    <property type="entry name" value="DUF5362"/>
    <property type="match status" value="1"/>
</dbReference>
<dbReference type="Proteomes" id="UP000600139">
    <property type="component" value="Unassembled WGS sequence"/>
</dbReference>
<dbReference type="AlphaFoldDB" id="A0A934V9N7"/>
<accession>A0A934V9N7</accession>
<comment type="caution">
    <text evidence="2">The sequence shown here is derived from an EMBL/GenBank/DDBJ whole genome shotgun (WGS) entry which is preliminary data.</text>
</comment>
<organism evidence="2 3">
    <name type="scientific">Luteolibacter yonseiensis</name>
    <dbReference type="NCBI Taxonomy" id="1144680"/>
    <lineage>
        <taxon>Bacteria</taxon>
        <taxon>Pseudomonadati</taxon>
        <taxon>Verrucomicrobiota</taxon>
        <taxon>Verrucomicrobiia</taxon>
        <taxon>Verrucomicrobiales</taxon>
        <taxon>Verrucomicrobiaceae</taxon>
        <taxon>Luteolibacter</taxon>
    </lineage>
</organism>
<evidence type="ECO:0000313" key="2">
    <source>
        <dbReference type="EMBL" id="MBK1815348.1"/>
    </source>
</evidence>
<gene>
    <name evidence="2" type="ORF">JIN84_06970</name>
</gene>
<dbReference type="InterPro" id="IPR035287">
    <property type="entry name" value="DUF5362"/>
</dbReference>
<evidence type="ECO:0000313" key="3">
    <source>
        <dbReference type="Proteomes" id="UP000600139"/>
    </source>
</evidence>
<feature type="transmembrane region" description="Helical" evidence="1">
    <location>
        <begin position="77"/>
        <end position="95"/>
    </location>
</feature>
<reference evidence="2" key="1">
    <citation type="submission" date="2021-01" db="EMBL/GenBank/DDBJ databases">
        <title>Modified the classification status of verrucomicrobia.</title>
        <authorList>
            <person name="Feng X."/>
        </authorList>
    </citation>
    <scope>NUCLEOTIDE SEQUENCE</scope>
    <source>
        <strain evidence="2">JCM 18052</strain>
    </source>
</reference>
<dbReference type="EMBL" id="JAENIK010000008">
    <property type="protein sequence ID" value="MBK1815348.1"/>
    <property type="molecule type" value="Genomic_DNA"/>
</dbReference>
<feature type="transmembrane region" description="Helical" evidence="1">
    <location>
        <begin position="131"/>
        <end position="161"/>
    </location>
</feature>
<protein>
    <recommendedName>
        <fullName evidence="4">DUF5362 domain-containing protein</fullName>
    </recommendedName>
</protein>
<evidence type="ECO:0008006" key="4">
    <source>
        <dbReference type="Google" id="ProtNLM"/>
    </source>
</evidence>
<dbReference type="RefSeq" id="WP_200350311.1">
    <property type="nucleotide sequence ID" value="NZ_BAABHZ010000012.1"/>
</dbReference>
<sequence length="164" mass="17499">MSLDPYSSPVANSVPGSLSSGNAITQGIIEQLARTKPWVRFISVMVFIGAGLMVLLALVTMLIGIPANSNPMFGKGLGFGFGGIYLLFAGVYIYPGIKLWKYASRIGDLVRSGSVMDLEGALNEQRSFWKFLGIAMLVILSLYVLIIVAAIVITSFGVMAAKGM</sequence>
<keyword evidence="1" id="KW-0472">Membrane</keyword>
<keyword evidence="1" id="KW-1133">Transmembrane helix</keyword>
<keyword evidence="1" id="KW-0812">Transmembrane</keyword>
<feature type="transmembrane region" description="Helical" evidence="1">
    <location>
        <begin position="41"/>
        <end position="65"/>
    </location>
</feature>